<feature type="transmembrane region" description="Helical" evidence="11">
    <location>
        <begin position="349"/>
        <end position="370"/>
    </location>
</feature>
<feature type="compositionally biased region" description="Low complexity" evidence="10">
    <location>
        <begin position="329"/>
        <end position="339"/>
    </location>
</feature>
<dbReference type="Gene3D" id="1.10.510.10">
    <property type="entry name" value="Transferase(Phosphotransferase) domain 1"/>
    <property type="match status" value="1"/>
</dbReference>
<evidence type="ECO:0000313" key="13">
    <source>
        <dbReference type="EMBL" id="CCH70391.1"/>
    </source>
</evidence>
<keyword evidence="11" id="KW-1133">Transmembrane helix</keyword>
<evidence type="ECO:0000256" key="9">
    <source>
        <dbReference type="PROSITE-ProRule" id="PRU10141"/>
    </source>
</evidence>
<keyword evidence="4 9" id="KW-0547">Nucleotide-binding</keyword>
<feature type="region of interest" description="Disordered" evidence="10">
    <location>
        <begin position="376"/>
        <end position="422"/>
    </location>
</feature>
<evidence type="ECO:0000256" key="2">
    <source>
        <dbReference type="ARBA" id="ARBA00022527"/>
    </source>
</evidence>
<dbReference type="PANTHER" id="PTHR43289">
    <property type="entry name" value="MITOGEN-ACTIVATED PROTEIN KINASE KINASE KINASE 20-RELATED"/>
    <property type="match status" value="1"/>
</dbReference>
<evidence type="ECO:0000313" key="14">
    <source>
        <dbReference type="Proteomes" id="UP000013167"/>
    </source>
</evidence>
<dbReference type="PROSITE" id="PS50011">
    <property type="entry name" value="PROTEIN_KINASE_DOM"/>
    <property type="match status" value="1"/>
</dbReference>
<organism evidence="13 14">
    <name type="scientific">Phycicoccus elongatus Lp2</name>
    <dbReference type="NCBI Taxonomy" id="1193181"/>
    <lineage>
        <taxon>Bacteria</taxon>
        <taxon>Bacillati</taxon>
        <taxon>Actinomycetota</taxon>
        <taxon>Actinomycetes</taxon>
        <taxon>Micrococcales</taxon>
        <taxon>Intrasporangiaceae</taxon>
        <taxon>Phycicoccus</taxon>
    </lineage>
</organism>
<dbReference type="EC" id="2.7.11.1" evidence="1"/>
<dbReference type="Pfam" id="PF00069">
    <property type="entry name" value="Pkinase"/>
    <property type="match status" value="1"/>
</dbReference>
<evidence type="ECO:0000256" key="1">
    <source>
        <dbReference type="ARBA" id="ARBA00012513"/>
    </source>
</evidence>
<evidence type="ECO:0000256" key="5">
    <source>
        <dbReference type="ARBA" id="ARBA00022777"/>
    </source>
</evidence>
<dbReference type="GO" id="GO:0004674">
    <property type="term" value="F:protein serine/threonine kinase activity"/>
    <property type="evidence" value="ECO:0007669"/>
    <property type="project" value="UniProtKB-KW"/>
</dbReference>
<keyword evidence="2" id="KW-0723">Serine/threonine-protein kinase</keyword>
<evidence type="ECO:0000256" key="4">
    <source>
        <dbReference type="ARBA" id="ARBA00022741"/>
    </source>
</evidence>
<keyword evidence="14" id="KW-1185">Reference proteome</keyword>
<feature type="compositionally biased region" description="Pro residues" evidence="10">
    <location>
        <begin position="400"/>
        <end position="410"/>
    </location>
</feature>
<feature type="domain" description="Protein kinase" evidence="12">
    <location>
        <begin position="15"/>
        <end position="277"/>
    </location>
</feature>
<feature type="binding site" evidence="9">
    <location>
        <position position="44"/>
    </location>
    <ligand>
        <name>ATP</name>
        <dbReference type="ChEBI" id="CHEBI:30616"/>
    </ligand>
</feature>
<dbReference type="PROSITE" id="PS00107">
    <property type="entry name" value="PROTEIN_KINASE_ATP"/>
    <property type="match status" value="1"/>
</dbReference>
<dbReference type="InterPro" id="IPR000719">
    <property type="entry name" value="Prot_kinase_dom"/>
</dbReference>
<keyword evidence="6 9" id="KW-0067">ATP-binding</keyword>
<dbReference type="CDD" id="cd14014">
    <property type="entry name" value="STKc_PknB_like"/>
    <property type="match status" value="1"/>
</dbReference>
<comment type="caution">
    <text evidence="13">The sequence shown here is derived from an EMBL/GenBank/DDBJ whole genome shotgun (WGS) entry which is preliminary data.</text>
</comment>
<dbReference type="SMART" id="SM00220">
    <property type="entry name" value="S_TKc"/>
    <property type="match status" value="1"/>
</dbReference>
<dbReference type="Proteomes" id="UP000013167">
    <property type="component" value="Unassembled WGS sequence"/>
</dbReference>
<evidence type="ECO:0000256" key="10">
    <source>
        <dbReference type="SAM" id="MobiDB-lite"/>
    </source>
</evidence>
<evidence type="ECO:0000256" key="3">
    <source>
        <dbReference type="ARBA" id="ARBA00022679"/>
    </source>
</evidence>
<dbReference type="EMBL" id="CAIZ01000126">
    <property type="protein sequence ID" value="CCH70391.1"/>
    <property type="molecule type" value="Genomic_DNA"/>
</dbReference>
<keyword evidence="3" id="KW-0808">Transferase</keyword>
<feature type="compositionally biased region" description="Low complexity" evidence="10">
    <location>
        <begin position="411"/>
        <end position="422"/>
    </location>
</feature>
<dbReference type="HOGENOM" id="CLU_000288_63_44_11"/>
<dbReference type="InterPro" id="IPR017441">
    <property type="entry name" value="Protein_kinase_ATP_BS"/>
</dbReference>
<dbReference type="AlphaFoldDB" id="N0E3M2"/>
<dbReference type="eggNOG" id="COG0515">
    <property type="taxonomic scope" value="Bacteria"/>
</dbReference>
<dbReference type="FunFam" id="3.30.200.20:FF:000035">
    <property type="entry name" value="Serine/threonine protein kinase Stk1"/>
    <property type="match status" value="1"/>
</dbReference>
<feature type="region of interest" description="Disordered" evidence="10">
    <location>
        <begin position="310"/>
        <end position="344"/>
    </location>
</feature>
<dbReference type="STRING" id="1193181.BN10_560084"/>
<proteinExistence type="predicted"/>
<dbReference type="InterPro" id="IPR011009">
    <property type="entry name" value="Kinase-like_dom_sf"/>
</dbReference>
<evidence type="ECO:0000259" key="12">
    <source>
        <dbReference type="PROSITE" id="PS50011"/>
    </source>
</evidence>
<evidence type="ECO:0000256" key="8">
    <source>
        <dbReference type="ARBA" id="ARBA00048679"/>
    </source>
</evidence>
<keyword evidence="5 13" id="KW-0418">Kinase</keyword>
<keyword evidence="11" id="KW-0812">Transmembrane</keyword>
<gene>
    <name evidence="13" type="ORF">BN10_560084</name>
</gene>
<evidence type="ECO:0000256" key="7">
    <source>
        <dbReference type="ARBA" id="ARBA00047899"/>
    </source>
</evidence>
<keyword evidence="11" id="KW-0472">Membrane</keyword>
<accession>N0E3M2</accession>
<evidence type="ECO:0000256" key="11">
    <source>
        <dbReference type="SAM" id="Phobius"/>
    </source>
</evidence>
<feature type="compositionally biased region" description="Low complexity" evidence="10">
    <location>
        <begin position="377"/>
        <end position="399"/>
    </location>
</feature>
<comment type="catalytic activity">
    <reaction evidence="7">
        <text>L-threonyl-[protein] + ATP = O-phospho-L-threonyl-[protein] + ADP + H(+)</text>
        <dbReference type="Rhea" id="RHEA:46608"/>
        <dbReference type="Rhea" id="RHEA-COMP:11060"/>
        <dbReference type="Rhea" id="RHEA-COMP:11605"/>
        <dbReference type="ChEBI" id="CHEBI:15378"/>
        <dbReference type="ChEBI" id="CHEBI:30013"/>
        <dbReference type="ChEBI" id="CHEBI:30616"/>
        <dbReference type="ChEBI" id="CHEBI:61977"/>
        <dbReference type="ChEBI" id="CHEBI:456216"/>
        <dbReference type="EC" id="2.7.11.1"/>
    </reaction>
</comment>
<comment type="catalytic activity">
    <reaction evidence="8">
        <text>L-seryl-[protein] + ATP = O-phospho-L-seryl-[protein] + ADP + H(+)</text>
        <dbReference type="Rhea" id="RHEA:17989"/>
        <dbReference type="Rhea" id="RHEA-COMP:9863"/>
        <dbReference type="Rhea" id="RHEA-COMP:11604"/>
        <dbReference type="ChEBI" id="CHEBI:15378"/>
        <dbReference type="ChEBI" id="CHEBI:29999"/>
        <dbReference type="ChEBI" id="CHEBI:30616"/>
        <dbReference type="ChEBI" id="CHEBI:83421"/>
        <dbReference type="ChEBI" id="CHEBI:456216"/>
        <dbReference type="EC" id="2.7.11.1"/>
    </reaction>
</comment>
<name>N0E3M2_9MICO</name>
<reference evidence="13 14" key="1">
    <citation type="journal article" date="2013" name="ISME J.">
        <title>A metabolic model for members of the genus Tetrasphaera involved in enhanced biological phosphorus removal.</title>
        <authorList>
            <person name="Kristiansen R."/>
            <person name="Nguyen H.T.T."/>
            <person name="Saunders A.M."/>
            <person name="Nielsen J.L."/>
            <person name="Wimmer R."/>
            <person name="Le V.Q."/>
            <person name="McIlroy S.J."/>
            <person name="Petrovski S."/>
            <person name="Seviour R.J."/>
            <person name="Calteau A."/>
            <person name="Nielsen K.L."/>
            <person name="Nielsen P.H."/>
        </authorList>
    </citation>
    <scope>NUCLEOTIDE SEQUENCE [LARGE SCALE GENOMIC DNA]</scope>
    <source>
        <strain evidence="13 14">Lp2</strain>
    </source>
</reference>
<dbReference type="GO" id="GO:0005524">
    <property type="term" value="F:ATP binding"/>
    <property type="evidence" value="ECO:0007669"/>
    <property type="project" value="UniProtKB-UniRule"/>
</dbReference>
<protein>
    <recommendedName>
        <fullName evidence="1">non-specific serine/threonine protein kinase</fullName>
        <ecNumber evidence="1">2.7.11.1</ecNumber>
    </recommendedName>
</protein>
<dbReference type="PANTHER" id="PTHR43289:SF6">
    <property type="entry name" value="SERINE_THREONINE-PROTEIN KINASE NEKL-3"/>
    <property type="match status" value="1"/>
</dbReference>
<evidence type="ECO:0000256" key="6">
    <source>
        <dbReference type="ARBA" id="ARBA00022840"/>
    </source>
</evidence>
<dbReference type="SUPFAM" id="SSF56112">
    <property type="entry name" value="Protein kinase-like (PK-like)"/>
    <property type="match status" value="1"/>
</dbReference>
<dbReference type="Gene3D" id="3.30.200.20">
    <property type="entry name" value="Phosphorylase Kinase, domain 1"/>
    <property type="match status" value="1"/>
</dbReference>
<sequence length="520" mass="53125">MGMESLTGRTLSGRYRLEEQIGAGGMGQVWRAIDTVLDRQVAVKIMSLDAAHPDPTAVERFAREARTTAGISHPHVVTVHDSGATDDLAYLVMELLPGPSLADEMVSGPMPVAQVEGVAREVASALGAAHSRGLVHRDIKPANIVRGDDGRWRVVDFGISRLADGPTAVTQPGLTATHMIIGTADYLAPEQALGRPVNGRTDLYALGVMLWTLLAGAPPLSGTTPVATMMRHATEDVPDIRDVRPDVPAGLAEMITALTGRNPEDRPATADAAVTLLDRTPDVSGTVASAGLAATEVIAGASAATAVLPTAGSTAPRPPVVATGPGTPRPQAAPSSRAPLTPEPDQRRWGAVILGVVAALLVIALAWNWWAKRDATTPDPADSPSASQPLEAPSLTPSTSPSPSPTPTPSPSATSPSPAQTSGAAATAVAAAADALQSAVSGAEALGAVEKPAANALNKQLSAISKAVRAEAPDDASQAMSDLRSAYDQAVSDGRIKGTGATVLDPLMGALQSAVDRWAG</sequence>